<dbReference type="SMART" id="SM00252">
    <property type="entry name" value="SH2"/>
    <property type="match status" value="1"/>
</dbReference>
<evidence type="ECO:0000256" key="3">
    <source>
        <dbReference type="SAM" id="MobiDB-lite"/>
    </source>
</evidence>
<dbReference type="InterPro" id="IPR036860">
    <property type="entry name" value="SH2_dom_sf"/>
</dbReference>
<dbReference type="PANTHER" id="PTHR15832">
    <property type="entry name" value="SHC (SRC HOMOLOGY DOMAIN C-TERMINAL) ADAPTOR HOMOLOG"/>
    <property type="match status" value="1"/>
</dbReference>
<dbReference type="Gene3D" id="3.30.505.10">
    <property type="entry name" value="SH2 domain"/>
    <property type="match status" value="1"/>
</dbReference>
<dbReference type="Gene3D" id="2.30.29.30">
    <property type="entry name" value="Pleckstrin-homology domain (PH domain)/Phosphotyrosine-binding domain (PTB)"/>
    <property type="match status" value="1"/>
</dbReference>
<proteinExistence type="predicted"/>
<feature type="region of interest" description="Disordered" evidence="3">
    <location>
        <begin position="227"/>
        <end position="399"/>
    </location>
</feature>
<feature type="compositionally biased region" description="Polar residues" evidence="3">
    <location>
        <begin position="192"/>
        <end position="208"/>
    </location>
</feature>
<dbReference type="InterPro" id="IPR000980">
    <property type="entry name" value="SH2"/>
</dbReference>
<evidence type="ECO:0000259" key="4">
    <source>
        <dbReference type="PROSITE" id="PS01179"/>
    </source>
</evidence>
<feature type="compositionally biased region" description="Basic and acidic residues" evidence="3">
    <location>
        <begin position="364"/>
        <end position="374"/>
    </location>
</feature>
<evidence type="ECO:0000256" key="1">
    <source>
        <dbReference type="ARBA" id="ARBA00022999"/>
    </source>
</evidence>
<evidence type="ECO:0000259" key="5">
    <source>
        <dbReference type="PROSITE" id="PS50001"/>
    </source>
</evidence>
<dbReference type="SUPFAM" id="SSF50729">
    <property type="entry name" value="PH domain-like"/>
    <property type="match status" value="1"/>
</dbReference>
<name>A0AAV2TPJ5_CALDB</name>
<accession>A0AAV2TPJ5</accession>
<dbReference type="Pfam" id="PF00017">
    <property type="entry name" value="SH2"/>
    <property type="match status" value="1"/>
</dbReference>
<protein>
    <submittedName>
        <fullName evidence="6">Uncharacterized protein</fullName>
    </submittedName>
</protein>
<evidence type="ECO:0000313" key="7">
    <source>
        <dbReference type="Proteomes" id="UP001497525"/>
    </source>
</evidence>
<feature type="domain" description="PID" evidence="4">
    <location>
        <begin position="42"/>
        <end position="162"/>
    </location>
</feature>
<feature type="compositionally biased region" description="Polar residues" evidence="3">
    <location>
        <begin position="585"/>
        <end position="606"/>
    </location>
</feature>
<dbReference type="PROSITE" id="PS01179">
    <property type="entry name" value="PID"/>
    <property type="match status" value="1"/>
</dbReference>
<dbReference type="Proteomes" id="UP001497525">
    <property type="component" value="Unassembled WGS sequence"/>
</dbReference>
<sequence>MAIRDPHQSPALGNNDPQAILTSIPVVELSSFGGNRTVTRPADYIGSFLVTGKGHHDRAEIVRQKLEAARAYTHSKPILLLISLSGIKVCRDNNEHIYMAHALRRISYATCDPDNLQFAFLAREPKAQPNVQYCHAFVTTTAEEAEELNNIVGEAFRVAYAQQRLAMLTEQVRNAALLTTNQTGGQLPFGPNRSTCPPSGLNTSNNGVTPVRADPAGQELKTAGISPLKSQLSSGHAEGAINSSPVRSMNERADSTANPAVLNKPLPPVPVQDNCSSSSNPPLKVDARTSPIPDEQRERRQHKHHKHHKHRHRHRTKEDDVVVNPDASVDATQLTDDSERFPNMNESTGIRNTRTESSAPLQKGGREKPLDRPHLSPGPPPPPPPPRGPSSSSAAKLQDAKMHSPLVLPLPDFPELDQPCLRRPKTSETIPLVDEDGRLVGDANARVSKRPLSETCKFLAQQTAFALHKMDNEDLKGIEHLTDDLSRSIPEFSRPQSQHSYDMADHRSCGAIPVVSGLDSTDSGIVDGHDIISPSSAVTTLTVSATTTTTSSSTTGCSTATSGSALSGSGSGGSLPGPRRAAAQPVSSSHNGGDTRSCGSAGSRPSSMRHSHRIPTPSNPMDNRGQFGDAARISDPRLPPSLLDETVELAQAPWYQPHVPREVALEILSRQPPGSFVIRDSGSHANCYALSVRFGEGAGRCSVSLGQSPMQQHPPSGLVRGRLTSTRDVSGLSPASPAAAAAYPFSMTGISHFLIQRTARGGVKLKGLDKEWPSISCLVLHLTVMPEMLPCPLRLPKAAANPVFSPVDGGGGHPHPPNFEQAPGPFCPIQDAVAGGRLGNGSSMLQAPQTSLDEDEDYQRLSDFSSIMADLKPRLCNSRSASNASRSRPGCRGR</sequence>
<dbReference type="PANTHER" id="PTHR15832:SF2">
    <property type="entry name" value="SH2 DOMAIN-CONTAINING PROTEIN"/>
    <property type="match status" value="1"/>
</dbReference>
<dbReference type="InterPro" id="IPR011993">
    <property type="entry name" value="PH-like_dom_sf"/>
</dbReference>
<comment type="caution">
    <text evidence="6">The sequence shown here is derived from an EMBL/GenBank/DDBJ whole genome shotgun (WGS) entry which is preliminary data.</text>
</comment>
<keyword evidence="1 2" id="KW-0727">SH2 domain</keyword>
<dbReference type="Pfam" id="PF00640">
    <property type="entry name" value="PID"/>
    <property type="match status" value="1"/>
</dbReference>
<gene>
    <name evidence="6" type="ORF">CDAUBV1_LOCUS12804</name>
</gene>
<dbReference type="SMART" id="SM00462">
    <property type="entry name" value="PTB"/>
    <property type="match status" value="1"/>
</dbReference>
<feature type="domain" description="SH2" evidence="5">
    <location>
        <begin position="654"/>
        <end position="797"/>
    </location>
</feature>
<dbReference type="PROSITE" id="PS50001">
    <property type="entry name" value="SH2"/>
    <property type="match status" value="1"/>
</dbReference>
<reference evidence="6" key="1">
    <citation type="submission" date="2024-06" db="EMBL/GenBank/DDBJ databases">
        <authorList>
            <person name="Liu X."/>
            <person name="Lenzi L."/>
            <person name="Haldenby T S."/>
            <person name="Uol C."/>
        </authorList>
    </citation>
    <scope>NUCLEOTIDE SEQUENCE</scope>
</reference>
<evidence type="ECO:0000256" key="2">
    <source>
        <dbReference type="PROSITE-ProRule" id="PRU00191"/>
    </source>
</evidence>
<organism evidence="6 7">
    <name type="scientific">Calicophoron daubneyi</name>
    <name type="common">Rumen fluke</name>
    <name type="synonym">Paramphistomum daubneyi</name>
    <dbReference type="NCBI Taxonomy" id="300641"/>
    <lineage>
        <taxon>Eukaryota</taxon>
        <taxon>Metazoa</taxon>
        <taxon>Spiralia</taxon>
        <taxon>Lophotrochozoa</taxon>
        <taxon>Platyhelminthes</taxon>
        <taxon>Trematoda</taxon>
        <taxon>Digenea</taxon>
        <taxon>Plagiorchiida</taxon>
        <taxon>Pronocephalata</taxon>
        <taxon>Paramphistomoidea</taxon>
        <taxon>Paramphistomidae</taxon>
        <taxon>Calicophoron</taxon>
    </lineage>
</organism>
<feature type="region of interest" description="Disordered" evidence="3">
    <location>
        <begin position="182"/>
        <end position="214"/>
    </location>
</feature>
<dbReference type="AlphaFoldDB" id="A0AAV2TPJ5"/>
<dbReference type="EMBL" id="CAXLJL010000489">
    <property type="protein sequence ID" value="CAL5138194.1"/>
    <property type="molecule type" value="Genomic_DNA"/>
</dbReference>
<feature type="compositionally biased region" description="Low complexity" evidence="3">
    <location>
        <begin position="547"/>
        <end position="568"/>
    </location>
</feature>
<evidence type="ECO:0000313" key="6">
    <source>
        <dbReference type="EMBL" id="CAL5138194.1"/>
    </source>
</evidence>
<feature type="region of interest" description="Disordered" evidence="3">
    <location>
        <begin position="547"/>
        <end position="639"/>
    </location>
</feature>
<dbReference type="CDD" id="cd13157">
    <property type="entry name" value="PTB_tensin-related"/>
    <property type="match status" value="1"/>
</dbReference>
<dbReference type="InterPro" id="IPR006020">
    <property type="entry name" value="PTB/PI_dom"/>
</dbReference>
<dbReference type="SUPFAM" id="SSF55550">
    <property type="entry name" value="SH2 domain"/>
    <property type="match status" value="1"/>
</dbReference>
<feature type="compositionally biased region" description="Polar residues" evidence="3">
    <location>
        <begin position="344"/>
        <end position="360"/>
    </location>
</feature>
<feature type="compositionally biased region" description="Basic residues" evidence="3">
    <location>
        <begin position="299"/>
        <end position="315"/>
    </location>
</feature>
<feature type="compositionally biased region" description="Pro residues" evidence="3">
    <location>
        <begin position="376"/>
        <end position="388"/>
    </location>
</feature>